<proteinExistence type="predicted"/>
<organism evidence="1 2">
    <name type="scientific">Arabis alpina</name>
    <name type="common">Alpine rock-cress</name>
    <dbReference type="NCBI Taxonomy" id="50452"/>
    <lineage>
        <taxon>Eukaryota</taxon>
        <taxon>Viridiplantae</taxon>
        <taxon>Streptophyta</taxon>
        <taxon>Embryophyta</taxon>
        <taxon>Tracheophyta</taxon>
        <taxon>Spermatophyta</taxon>
        <taxon>Magnoliopsida</taxon>
        <taxon>eudicotyledons</taxon>
        <taxon>Gunneridae</taxon>
        <taxon>Pentapetalae</taxon>
        <taxon>rosids</taxon>
        <taxon>malvids</taxon>
        <taxon>Brassicales</taxon>
        <taxon>Brassicaceae</taxon>
        <taxon>Arabideae</taxon>
        <taxon>Arabis</taxon>
    </lineage>
</organism>
<dbReference type="Gramene" id="KFK29374">
    <property type="protein sequence ID" value="KFK29374"/>
    <property type="gene ID" value="AALP_AA7G125600"/>
</dbReference>
<dbReference type="AlphaFoldDB" id="A0A087GHM2"/>
<name>A0A087GHM2_ARAAL</name>
<accession>A0A087GHM2</accession>
<sequence>MPLLLFSGFDINKACLGRPAVPFCLWWLVSSPMKNPFGDVFFLTSVTSVSIYSV</sequence>
<gene>
    <name evidence="1" type="ordered locus">AALP_Aa7g125600</name>
</gene>
<protein>
    <submittedName>
        <fullName evidence="1">Uncharacterized protein</fullName>
    </submittedName>
</protein>
<evidence type="ECO:0000313" key="2">
    <source>
        <dbReference type="Proteomes" id="UP000029120"/>
    </source>
</evidence>
<reference evidence="2" key="1">
    <citation type="journal article" date="2015" name="Nat. Plants">
        <title>Genome expansion of Arabis alpina linked with retrotransposition and reduced symmetric DNA methylation.</title>
        <authorList>
            <person name="Willing E.M."/>
            <person name="Rawat V."/>
            <person name="Mandakova T."/>
            <person name="Maumus F."/>
            <person name="James G.V."/>
            <person name="Nordstroem K.J."/>
            <person name="Becker C."/>
            <person name="Warthmann N."/>
            <person name="Chica C."/>
            <person name="Szarzynska B."/>
            <person name="Zytnicki M."/>
            <person name="Albani M.C."/>
            <person name="Kiefer C."/>
            <person name="Bergonzi S."/>
            <person name="Castaings L."/>
            <person name="Mateos J.L."/>
            <person name="Berns M.C."/>
            <person name="Bujdoso N."/>
            <person name="Piofczyk T."/>
            <person name="de Lorenzo L."/>
            <person name="Barrero-Sicilia C."/>
            <person name="Mateos I."/>
            <person name="Piednoel M."/>
            <person name="Hagmann J."/>
            <person name="Chen-Min-Tao R."/>
            <person name="Iglesias-Fernandez R."/>
            <person name="Schuster S.C."/>
            <person name="Alonso-Blanco C."/>
            <person name="Roudier F."/>
            <person name="Carbonero P."/>
            <person name="Paz-Ares J."/>
            <person name="Davis S.J."/>
            <person name="Pecinka A."/>
            <person name="Quesneville H."/>
            <person name="Colot V."/>
            <person name="Lysak M.A."/>
            <person name="Weigel D."/>
            <person name="Coupland G."/>
            <person name="Schneeberger K."/>
        </authorList>
    </citation>
    <scope>NUCLEOTIDE SEQUENCE [LARGE SCALE GENOMIC DNA]</scope>
    <source>
        <strain evidence="2">cv. Pajares</strain>
    </source>
</reference>
<evidence type="ECO:0000313" key="1">
    <source>
        <dbReference type="EMBL" id="KFK29374.1"/>
    </source>
</evidence>
<dbReference type="Proteomes" id="UP000029120">
    <property type="component" value="Chromosome 7"/>
</dbReference>
<dbReference type="EMBL" id="CM002875">
    <property type="protein sequence ID" value="KFK29374.1"/>
    <property type="molecule type" value="Genomic_DNA"/>
</dbReference>
<keyword evidence="2" id="KW-1185">Reference proteome</keyword>